<dbReference type="AlphaFoldDB" id="A0A964T0R3"/>
<feature type="region of interest" description="Disordered" evidence="1">
    <location>
        <begin position="1"/>
        <end position="64"/>
    </location>
</feature>
<name>A0A964T0R3_9HYPH</name>
<proteinExistence type="predicted"/>
<evidence type="ECO:0000313" key="2">
    <source>
        <dbReference type="EMBL" id="MYZ46286.1"/>
    </source>
</evidence>
<comment type="caution">
    <text evidence="2">The sequence shown here is derived from an EMBL/GenBank/DDBJ whole genome shotgun (WGS) entry which is preliminary data.</text>
</comment>
<reference evidence="2" key="1">
    <citation type="submission" date="2019-03" db="EMBL/GenBank/DDBJ databases">
        <title>Afifella sp. nov., isolated from activated sludge.</title>
        <authorList>
            <person name="Li Q."/>
            <person name="Liu Y."/>
        </authorList>
    </citation>
    <scope>NUCLEOTIDE SEQUENCE</scope>
    <source>
        <strain evidence="2">L72</strain>
    </source>
</reference>
<evidence type="ECO:0000256" key="1">
    <source>
        <dbReference type="SAM" id="MobiDB-lite"/>
    </source>
</evidence>
<accession>A0A964T0R3</accession>
<protein>
    <submittedName>
        <fullName evidence="2">Uncharacterized protein</fullName>
    </submittedName>
</protein>
<dbReference type="Proteomes" id="UP000773614">
    <property type="component" value="Unassembled WGS sequence"/>
</dbReference>
<organism evidence="2 3">
    <name type="scientific">Propylenella binzhouense</name>
    <dbReference type="NCBI Taxonomy" id="2555902"/>
    <lineage>
        <taxon>Bacteria</taxon>
        <taxon>Pseudomonadati</taxon>
        <taxon>Pseudomonadota</taxon>
        <taxon>Alphaproteobacteria</taxon>
        <taxon>Hyphomicrobiales</taxon>
        <taxon>Propylenellaceae</taxon>
        <taxon>Propylenella</taxon>
    </lineage>
</organism>
<dbReference type="EMBL" id="SPKJ01000002">
    <property type="protein sequence ID" value="MYZ46286.1"/>
    <property type="molecule type" value="Genomic_DNA"/>
</dbReference>
<gene>
    <name evidence="2" type="ORF">E4O86_00915</name>
</gene>
<evidence type="ECO:0000313" key="3">
    <source>
        <dbReference type="Proteomes" id="UP000773614"/>
    </source>
</evidence>
<keyword evidence="3" id="KW-1185">Reference proteome</keyword>
<sequence length="64" mass="7623">MPRAARPRRRQPGGGRHARRRGRLRACRAHRRRPGARPRSRRRGAGHRVSMRGHARRERLRCCR</sequence>